<accession>A0A8D2IVC2</accession>
<dbReference type="PANTHER" id="PTHR23320:SF155">
    <property type="entry name" value="MEMBRANE-SPANNING 4-DOMAINS SUBFAMILY A MEMBER 8"/>
    <property type="match status" value="1"/>
</dbReference>
<dbReference type="GeneID" id="123021269"/>
<name>A0A8D2IVC2_VARKO</name>
<proteinExistence type="inferred from homology"/>
<dbReference type="RefSeq" id="XP_044281842.1">
    <property type="nucleotide sequence ID" value="XM_044425907.1"/>
</dbReference>
<feature type="transmembrane region" description="Helical" evidence="6">
    <location>
        <begin position="177"/>
        <end position="197"/>
    </location>
</feature>
<evidence type="ECO:0000256" key="4">
    <source>
        <dbReference type="ARBA" id="ARBA00022989"/>
    </source>
</evidence>
<organism evidence="7 8">
    <name type="scientific">Varanus komodoensis</name>
    <name type="common">Komodo dragon</name>
    <dbReference type="NCBI Taxonomy" id="61221"/>
    <lineage>
        <taxon>Eukaryota</taxon>
        <taxon>Metazoa</taxon>
        <taxon>Chordata</taxon>
        <taxon>Craniata</taxon>
        <taxon>Vertebrata</taxon>
        <taxon>Euteleostomi</taxon>
        <taxon>Lepidosauria</taxon>
        <taxon>Squamata</taxon>
        <taxon>Bifurcata</taxon>
        <taxon>Unidentata</taxon>
        <taxon>Episquamata</taxon>
        <taxon>Toxicofera</taxon>
        <taxon>Anguimorpha</taxon>
        <taxon>Paleoanguimorpha</taxon>
        <taxon>Varanoidea</taxon>
        <taxon>Varanidae</taxon>
        <taxon>Varanus</taxon>
    </lineage>
</organism>
<evidence type="ECO:0000256" key="5">
    <source>
        <dbReference type="ARBA" id="ARBA00023136"/>
    </source>
</evidence>
<dbReference type="InterPro" id="IPR030417">
    <property type="entry name" value="MS4A"/>
</dbReference>
<feature type="transmembrane region" description="Helical" evidence="6">
    <location>
        <begin position="72"/>
        <end position="92"/>
    </location>
</feature>
<evidence type="ECO:0000256" key="3">
    <source>
        <dbReference type="ARBA" id="ARBA00022692"/>
    </source>
</evidence>
<evidence type="ECO:0000313" key="7">
    <source>
        <dbReference type="Ensembl" id="ENSVKKP00000003136.1"/>
    </source>
</evidence>
<dbReference type="OrthoDB" id="10071849at2759"/>
<keyword evidence="4 6" id="KW-1133">Transmembrane helix</keyword>
<evidence type="ECO:0000256" key="2">
    <source>
        <dbReference type="ARBA" id="ARBA00009565"/>
    </source>
</evidence>
<dbReference type="OMA" id="CENEMAV"/>
<evidence type="ECO:0000256" key="1">
    <source>
        <dbReference type="ARBA" id="ARBA00004141"/>
    </source>
</evidence>
<gene>
    <name evidence="7" type="primary">LOC123021269</name>
</gene>
<dbReference type="Pfam" id="PF04103">
    <property type="entry name" value="CD20"/>
    <property type="match status" value="1"/>
</dbReference>
<keyword evidence="3 6" id="KW-0812">Transmembrane</keyword>
<keyword evidence="5 6" id="KW-0472">Membrane</keyword>
<dbReference type="Ensembl" id="ENSVKKT00000003225.1">
    <property type="protein sequence ID" value="ENSVKKP00000003136.1"/>
    <property type="gene ID" value="ENSVKKG00000002422.1"/>
</dbReference>
<dbReference type="PANTHER" id="PTHR23320">
    <property type="entry name" value="MEMBRANE-SPANNING 4-DOMAINS SUBFAMILY A MS4A -RELATED"/>
    <property type="match status" value="1"/>
</dbReference>
<dbReference type="Proteomes" id="UP000694545">
    <property type="component" value="Unplaced"/>
</dbReference>
<comment type="subcellular location">
    <subcellularLocation>
        <location evidence="1">Membrane</location>
        <topology evidence="1">Multi-pass membrane protein</topology>
    </subcellularLocation>
</comment>
<dbReference type="GO" id="GO:0007166">
    <property type="term" value="P:cell surface receptor signaling pathway"/>
    <property type="evidence" value="ECO:0007669"/>
    <property type="project" value="TreeGrafter"/>
</dbReference>
<protein>
    <submittedName>
        <fullName evidence="7">Membrane spanning 4-domains A12</fullName>
    </submittedName>
</protein>
<comment type="similarity">
    <text evidence="2">Belongs to the MS4A family.</text>
</comment>
<evidence type="ECO:0000256" key="6">
    <source>
        <dbReference type="SAM" id="Phobius"/>
    </source>
</evidence>
<keyword evidence="8" id="KW-1185">Reference proteome</keyword>
<reference evidence="7" key="1">
    <citation type="submission" date="2025-08" db="UniProtKB">
        <authorList>
            <consortium name="Ensembl"/>
        </authorList>
    </citation>
    <scope>IDENTIFICATION</scope>
</reference>
<evidence type="ECO:0000313" key="8">
    <source>
        <dbReference type="Proteomes" id="UP000694545"/>
    </source>
</evidence>
<dbReference type="GO" id="GO:0005886">
    <property type="term" value="C:plasma membrane"/>
    <property type="evidence" value="ECO:0007669"/>
    <property type="project" value="TreeGrafter"/>
</dbReference>
<dbReference type="KEGG" id="vko:123021269"/>
<dbReference type="InterPro" id="IPR007237">
    <property type="entry name" value="CD20-like"/>
</dbReference>
<reference evidence="7" key="2">
    <citation type="submission" date="2025-09" db="UniProtKB">
        <authorList>
            <consortium name="Ensembl"/>
        </authorList>
    </citation>
    <scope>IDENTIFICATION</scope>
</reference>
<dbReference type="AlphaFoldDB" id="A0A8D2IVC2"/>
<feature type="transmembrane region" description="Helical" evidence="6">
    <location>
        <begin position="137"/>
        <end position="156"/>
    </location>
</feature>
<sequence>MDPARMAGGTVIFIPPVGTGTNLAGQGTPGSTIQPPVTVQYPLYGCPSNPPQQTPQVGAFTKLLNVETKTLGAVQIMIGVTHICLGVLISIAHGKQNQTMAYMGSYPICGGLLFIISGSLAVHAITHPSPSLVRCNAGMNITCAVVALVGISLFIVELHVNRQEFIYEKYGTTGVSVIFIFLSALEFCITVTTAHFACRVGCCENEMAVTVTPYTVLRSTTDSTEGNPVL</sequence>
<feature type="transmembrane region" description="Helical" evidence="6">
    <location>
        <begin position="104"/>
        <end position="125"/>
    </location>
</feature>